<protein>
    <submittedName>
        <fullName evidence="1">Alpha-D-glucose-1-phosphate phosphatase YihX</fullName>
        <ecNumber evidence="1">3.1.3.-</ecNumber>
    </submittedName>
</protein>
<dbReference type="Gene3D" id="3.40.50.1000">
    <property type="entry name" value="HAD superfamily/HAD-like"/>
    <property type="match status" value="1"/>
</dbReference>
<dbReference type="EC" id="3.1.3.-" evidence="1"/>
<dbReference type="GO" id="GO:0016787">
    <property type="term" value="F:hydrolase activity"/>
    <property type="evidence" value="ECO:0007669"/>
    <property type="project" value="UniProtKB-KW"/>
</dbReference>
<dbReference type="Pfam" id="PF00702">
    <property type="entry name" value="Hydrolase"/>
    <property type="match status" value="1"/>
</dbReference>
<gene>
    <name evidence="1" type="primary">yihX</name>
    <name evidence="1" type="ORF">PSM7751_02995</name>
</gene>
<dbReference type="InterPro" id="IPR036412">
    <property type="entry name" value="HAD-like_sf"/>
</dbReference>
<dbReference type="CDD" id="cd02603">
    <property type="entry name" value="HAD_sEH-N_like"/>
    <property type="match status" value="1"/>
</dbReference>
<dbReference type="Gene3D" id="1.10.150.240">
    <property type="entry name" value="Putative phosphatase, domain 2"/>
    <property type="match status" value="1"/>
</dbReference>
<accession>A0A1X6ZST9</accession>
<organism evidence="1 2">
    <name type="scientific">Pseudooceanicola marinus</name>
    <dbReference type="NCBI Taxonomy" id="396013"/>
    <lineage>
        <taxon>Bacteria</taxon>
        <taxon>Pseudomonadati</taxon>
        <taxon>Pseudomonadota</taxon>
        <taxon>Alphaproteobacteria</taxon>
        <taxon>Rhodobacterales</taxon>
        <taxon>Paracoccaceae</taxon>
        <taxon>Pseudooceanicola</taxon>
    </lineage>
</organism>
<evidence type="ECO:0000313" key="2">
    <source>
        <dbReference type="Proteomes" id="UP000193963"/>
    </source>
</evidence>
<dbReference type="SFLD" id="SFLDS00003">
    <property type="entry name" value="Haloacid_Dehalogenase"/>
    <property type="match status" value="1"/>
</dbReference>
<name>A0A1X6ZST9_9RHOB</name>
<keyword evidence="1" id="KW-0378">Hydrolase</keyword>
<dbReference type="OrthoDB" id="9807742at2"/>
<dbReference type="EMBL" id="FWFN01000006">
    <property type="protein sequence ID" value="SLN60285.1"/>
    <property type="molecule type" value="Genomic_DNA"/>
</dbReference>
<keyword evidence="2" id="KW-1185">Reference proteome</keyword>
<evidence type="ECO:0000313" key="1">
    <source>
        <dbReference type="EMBL" id="SLN60285.1"/>
    </source>
</evidence>
<dbReference type="Proteomes" id="UP000193963">
    <property type="component" value="Unassembled WGS sequence"/>
</dbReference>
<dbReference type="NCBIfam" id="TIGR01509">
    <property type="entry name" value="HAD-SF-IA-v3"/>
    <property type="match status" value="1"/>
</dbReference>
<sequence>MTATPIKAVVFDIGNVLLEWNPEAHYDAKYGEEKRREIFASVDLAAMNERVDRGEDMGELARRLAADHPEWHDEIMTWHEDWLTMCSPAIPHSWRLLRALRGKGIPVFSLSNFGIGTYEIARAEYPVLDEFDQGYVSGHLGVIKPDPRIYEMLEEGSGLSGAELLFTDDRADNIAAAAARGWRTHQFEHPEGWAARLVAEGLLSEEEAA</sequence>
<dbReference type="InterPro" id="IPR006439">
    <property type="entry name" value="HAD-SF_hydro_IA"/>
</dbReference>
<dbReference type="SUPFAM" id="SSF56784">
    <property type="entry name" value="HAD-like"/>
    <property type="match status" value="1"/>
</dbReference>
<dbReference type="InterPro" id="IPR023214">
    <property type="entry name" value="HAD_sf"/>
</dbReference>
<dbReference type="PANTHER" id="PTHR43611:SF3">
    <property type="entry name" value="FLAVIN MONONUCLEOTIDE HYDROLASE 1, CHLOROPLATIC"/>
    <property type="match status" value="1"/>
</dbReference>
<dbReference type="RefSeq" id="WP_085889036.1">
    <property type="nucleotide sequence ID" value="NZ_FWFN01000006.1"/>
</dbReference>
<proteinExistence type="predicted"/>
<dbReference type="AlphaFoldDB" id="A0A1X6ZST9"/>
<dbReference type="PANTHER" id="PTHR43611">
    <property type="entry name" value="ALPHA-D-GLUCOSE 1-PHOSPHATE PHOSPHATASE"/>
    <property type="match status" value="1"/>
</dbReference>
<dbReference type="InterPro" id="IPR023198">
    <property type="entry name" value="PGP-like_dom2"/>
</dbReference>
<dbReference type="PRINTS" id="PR00413">
    <property type="entry name" value="HADHALOGNASE"/>
</dbReference>
<reference evidence="1 2" key="1">
    <citation type="submission" date="2017-03" db="EMBL/GenBank/DDBJ databases">
        <authorList>
            <person name="Afonso C.L."/>
            <person name="Miller P.J."/>
            <person name="Scott M.A."/>
            <person name="Spackman E."/>
            <person name="Goraichik I."/>
            <person name="Dimitrov K.M."/>
            <person name="Suarez D.L."/>
            <person name="Swayne D.E."/>
        </authorList>
    </citation>
    <scope>NUCLEOTIDE SEQUENCE [LARGE SCALE GENOMIC DNA]</scope>
    <source>
        <strain evidence="1 2">CECT 7751</strain>
    </source>
</reference>
<dbReference type="SFLD" id="SFLDG01129">
    <property type="entry name" value="C1.5:_HAD__Beta-PGM__Phosphata"/>
    <property type="match status" value="1"/>
</dbReference>